<dbReference type="PANTHER" id="PTHR46407">
    <property type="entry name" value="OS02G0208700 PROTEIN"/>
    <property type="match status" value="1"/>
</dbReference>
<dbReference type="InterPro" id="IPR006652">
    <property type="entry name" value="Kelch_1"/>
</dbReference>
<dbReference type="AlphaFoldDB" id="A9NTH7"/>
<dbReference type="InterPro" id="IPR036047">
    <property type="entry name" value="F-box-like_dom_sf"/>
</dbReference>
<dbReference type="Pfam" id="PF00646">
    <property type="entry name" value="F-box"/>
    <property type="match status" value="1"/>
</dbReference>
<proteinExistence type="evidence at transcript level"/>
<feature type="domain" description="F-box" evidence="1">
    <location>
        <begin position="2"/>
        <end position="48"/>
    </location>
</feature>
<accession>A9NTH7</accession>
<dbReference type="PANTHER" id="PTHR46407:SF3">
    <property type="entry name" value="OS02G0208700 PROTEIN"/>
    <property type="match status" value="1"/>
</dbReference>
<dbReference type="SMART" id="SM00612">
    <property type="entry name" value="Kelch"/>
    <property type="match status" value="2"/>
</dbReference>
<dbReference type="SUPFAM" id="SSF81383">
    <property type="entry name" value="F-box domain"/>
    <property type="match status" value="1"/>
</dbReference>
<dbReference type="SUPFAM" id="SSF117281">
    <property type="entry name" value="Kelch motif"/>
    <property type="match status" value="1"/>
</dbReference>
<dbReference type="EMBL" id="EF084626">
    <property type="protein sequence ID" value="ABK23938.1"/>
    <property type="molecule type" value="mRNA"/>
</dbReference>
<evidence type="ECO:0000313" key="2">
    <source>
        <dbReference type="EMBL" id="ABK23938.1"/>
    </source>
</evidence>
<dbReference type="CDD" id="cd22152">
    <property type="entry name" value="F-box_AtAFR-like"/>
    <property type="match status" value="1"/>
</dbReference>
<dbReference type="GO" id="GO:2000762">
    <property type="term" value="P:regulation of phenylpropanoid metabolic process"/>
    <property type="evidence" value="ECO:0007669"/>
    <property type="project" value="InterPro"/>
</dbReference>
<dbReference type="Pfam" id="PF01344">
    <property type="entry name" value="Kelch_1"/>
    <property type="match status" value="2"/>
</dbReference>
<dbReference type="InterPro" id="IPR044595">
    <property type="entry name" value="KMD1-4"/>
</dbReference>
<protein>
    <recommendedName>
        <fullName evidence="1">F-box domain-containing protein</fullName>
    </recommendedName>
</protein>
<sequence>MEVGIPNLPHEIVRECLLRVNYNSHDNLKAVCRNWETMLTSPLFYEDRKISGTSEQFICLLQAISQGKSPQDKRQRSPAYGLTLYYPLEDAWDSLPSIPYFSGGIPLFCQCVCVNQKLFMIGGWHPSQWEAMKSVFIYDFPSRTWRRGADMPRVRSFFACSISPDGLIYVAGGHGDNKSALRAAEAYDVKHDRWEILPPMSQERDRCHGVFLDGKFTVISGYATESQGRFERSAEVFDPSTGVWSRVENMWNIGGCPRSCVAALGHLYFFHNQHVMRYNGKENVWEVVASLPQCMDDVATCAAVWHDKIFVSGSTYKSGEQVCYMFDNSGKWVHIERPHDFVGFVQSAITVEM</sequence>
<dbReference type="Gene3D" id="2.120.10.80">
    <property type="entry name" value="Kelch-type beta propeller"/>
    <property type="match status" value="1"/>
</dbReference>
<dbReference type="PROSITE" id="PS50181">
    <property type="entry name" value="FBOX"/>
    <property type="match status" value="1"/>
</dbReference>
<evidence type="ECO:0000259" key="1">
    <source>
        <dbReference type="PROSITE" id="PS50181"/>
    </source>
</evidence>
<organism evidence="2">
    <name type="scientific">Picea sitchensis</name>
    <name type="common">Sitka spruce</name>
    <name type="synonym">Pinus sitchensis</name>
    <dbReference type="NCBI Taxonomy" id="3332"/>
    <lineage>
        <taxon>Eukaryota</taxon>
        <taxon>Viridiplantae</taxon>
        <taxon>Streptophyta</taxon>
        <taxon>Embryophyta</taxon>
        <taxon>Tracheophyta</taxon>
        <taxon>Spermatophyta</taxon>
        <taxon>Pinopsida</taxon>
        <taxon>Pinidae</taxon>
        <taxon>Conifers I</taxon>
        <taxon>Pinales</taxon>
        <taxon>Pinaceae</taxon>
        <taxon>Picea</taxon>
    </lineage>
</organism>
<name>A9NTH7_PICSI</name>
<dbReference type="GO" id="GO:0080037">
    <property type="term" value="P:negative regulation of cytokinin-activated signaling pathway"/>
    <property type="evidence" value="ECO:0007669"/>
    <property type="project" value="InterPro"/>
</dbReference>
<dbReference type="SMART" id="SM00256">
    <property type="entry name" value="FBOX"/>
    <property type="match status" value="1"/>
</dbReference>
<dbReference type="InterPro" id="IPR015915">
    <property type="entry name" value="Kelch-typ_b-propeller"/>
</dbReference>
<reference evidence="2" key="1">
    <citation type="journal article" date="2008" name="BMC Genomics">
        <title>A conifer genomics resource of 200,000 spruce (Picea spp.) ESTs and 6,464 high-quality, sequence-finished full-length cDNAs for Sitka spruce (Picea sitchensis).</title>
        <authorList>
            <person name="Ralph S.G."/>
            <person name="Chun H.J."/>
            <person name="Kolosova N."/>
            <person name="Cooper D."/>
            <person name="Oddy C."/>
            <person name="Ritland C.E."/>
            <person name="Kirkpatrick R."/>
            <person name="Moore R."/>
            <person name="Barber S."/>
            <person name="Holt R.A."/>
            <person name="Jones S.J."/>
            <person name="Marra M.A."/>
            <person name="Douglas C.J."/>
            <person name="Ritland K."/>
            <person name="Bohlmann J."/>
        </authorList>
    </citation>
    <scope>NUCLEOTIDE SEQUENCE</scope>
    <source>
        <tissue evidence="2">Green portion of the leader tissue</tissue>
    </source>
</reference>
<dbReference type="InterPro" id="IPR001810">
    <property type="entry name" value="F-box_dom"/>
</dbReference>